<protein>
    <submittedName>
        <fullName evidence="2">Uncharacterized protein</fullName>
    </submittedName>
</protein>
<accession>A0A9P1IGG3</accession>
<evidence type="ECO:0000313" key="3">
    <source>
        <dbReference type="Proteomes" id="UP001152747"/>
    </source>
</evidence>
<organism evidence="2 3">
    <name type="scientific">Caenorhabditis angaria</name>
    <dbReference type="NCBI Taxonomy" id="860376"/>
    <lineage>
        <taxon>Eukaryota</taxon>
        <taxon>Metazoa</taxon>
        <taxon>Ecdysozoa</taxon>
        <taxon>Nematoda</taxon>
        <taxon>Chromadorea</taxon>
        <taxon>Rhabditida</taxon>
        <taxon>Rhabditina</taxon>
        <taxon>Rhabditomorpha</taxon>
        <taxon>Rhabditoidea</taxon>
        <taxon>Rhabditidae</taxon>
        <taxon>Peloderinae</taxon>
        <taxon>Caenorhabditis</taxon>
    </lineage>
</organism>
<proteinExistence type="predicted"/>
<feature type="compositionally biased region" description="Basic residues" evidence="1">
    <location>
        <begin position="127"/>
        <end position="136"/>
    </location>
</feature>
<dbReference type="EMBL" id="CANHGI010000003">
    <property type="protein sequence ID" value="CAI5444118.1"/>
    <property type="molecule type" value="Genomic_DNA"/>
</dbReference>
<sequence length="136" mass="16064">MLSIRILNLNYSNSCQKPISKIDDCKIHFCRIIAQKTPVHPYRKFSENPETIQSYSSKINKNYKYFKQECNSALLFLENEKKCEKSPKNRQKSITVSKLQYSKFQKFMEFSKHPIPQSTSSADFEKRRKISASRKI</sequence>
<keyword evidence="3" id="KW-1185">Reference proteome</keyword>
<comment type="caution">
    <text evidence="2">The sequence shown here is derived from an EMBL/GenBank/DDBJ whole genome shotgun (WGS) entry which is preliminary data.</text>
</comment>
<dbReference type="Proteomes" id="UP001152747">
    <property type="component" value="Unassembled WGS sequence"/>
</dbReference>
<reference evidence="2" key="1">
    <citation type="submission" date="2022-11" db="EMBL/GenBank/DDBJ databases">
        <authorList>
            <person name="Kikuchi T."/>
        </authorList>
    </citation>
    <scope>NUCLEOTIDE SEQUENCE</scope>
    <source>
        <strain evidence="2">PS1010</strain>
    </source>
</reference>
<dbReference type="AlphaFoldDB" id="A0A9P1IGG3"/>
<evidence type="ECO:0000256" key="1">
    <source>
        <dbReference type="SAM" id="MobiDB-lite"/>
    </source>
</evidence>
<feature type="region of interest" description="Disordered" evidence="1">
    <location>
        <begin position="112"/>
        <end position="136"/>
    </location>
</feature>
<evidence type="ECO:0000313" key="2">
    <source>
        <dbReference type="EMBL" id="CAI5444118.1"/>
    </source>
</evidence>
<name>A0A9P1IGG3_9PELO</name>
<gene>
    <name evidence="2" type="ORF">CAMP_LOCUS6755</name>
</gene>